<dbReference type="AlphaFoldDB" id="A0AAV4STZ4"/>
<protein>
    <submittedName>
        <fullName evidence="2">Uncharacterized protein</fullName>
    </submittedName>
</protein>
<dbReference type="Proteomes" id="UP001054837">
    <property type="component" value="Unassembled WGS sequence"/>
</dbReference>
<accession>A0AAV4STZ4</accession>
<name>A0AAV4STZ4_9ARAC</name>
<feature type="compositionally biased region" description="Polar residues" evidence="1">
    <location>
        <begin position="10"/>
        <end position="20"/>
    </location>
</feature>
<keyword evidence="3" id="KW-1185">Reference proteome</keyword>
<evidence type="ECO:0000313" key="2">
    <source>
        <dbReference type="EMBL" id="GIY36027.1"/>
    </source>
</evidence>
<comment type="caution">
    <text evidence="2">The sequence shown here is derived from an EMBL/GenBank/DDBJ whole genome shotgun (WGS) entry which is preliminary data.</text>
</comment>
<organism evidence="2 3">
    <name type="scientific">Caerostris darwini</name>
    <dbReference type="NCBI Taxonomy" id="1538125"/>
    <lineage>
        <taxon>Eukaryota</taxon>
        <taxon>Metazoa</taxon>
        <taxon>Ecdysozoa</taxon>
        <taxon>Arthropoda</taxon>
        <taxon>Chelicerata</taxon>
        <taxon>Arachnida</taxon>
        <taxon>Araneae</taxon>
        <taxon>Araneomorphae</taxon>
        <taxon>Entelegynae</taxon>
        <taxon>Araneoidea</taxon>
        <taxon>Araneidae</taxon>
        <taxon>Caerostris</taxon>
    </lineage>
</organism>
<proteinExistence type="predicted"/>
<sequence length="105" mass="11791">MSLHLAFQSPGHQGPSTITHSLGPLPQLRADRPQSQPSLLSSTSFIDLIRHYTRIVSCNLIYHDTGRRSAALPNNFYVNYHSRTPPYIMAFGTEFKESTYGARAK</sequence>
<evidence type="ECO:0000256" key="1">
    <source>
        <dbReference type="SAM" id="MobiDB-lite"/>
    </source>
</evidence>
<reference evidence="2 3" key="1">
    <citation type="submission" date="2021-06" db="EMBL/GenBank/DDBJ databases">
        <title>Caerostris darwini draft genome.</title>
        <authorList>
            <person name="Kono N."/>
            <person name="Arakawa K."/>
        </authorList>
    </citation>
    <scope>NUCLEOTIDE SEQUENCE [LARGE SCALE GENOMIC DNA]</scope>
</reference>
<evidence type="ECO:0000313" key="3">
    <source>
        <dbReference type="Proteomes" id="UP001054837"/>
    </source>
</evidence>
<gene>
    <name evidence="2" type="ORF">CDAR_583181</name>
</gene>
<dbReference type="EMBL" id="BPLQ01008235">
    <property type="protein sequence ID" value="GIY36027.1"/>
    <property type="molecule type" value="Genomic_DNA"/>
</dbReference>
<feature type="region of interest" description="Disordered" evidence="1">
    <location>
        <begin position="1"/>
        <end position="38"/>
    </location>
</feature>